<evidence type="ECO:0000259" key="1">
    <source>
        <dbReference type="PROSITE" id="PS51154"/>
    </source>
</evidence>
<reference evidence="3" key="1">
    <citation type="submission" date="2018-12" db="EMBL/GenBank/DDBJ databases">
        <title>Tengunoibacter tsumagoiensis gen. nov., sp. nov., Dictyobacter kobayashii sp. nov., D. alpinus sp. nov., and D. joshuensis sp. nov. and description of Dictyobacteraceae fam. nov. within the order Ktedonobacterales isolated from Tengu-no-mugimeshi.</title>
        <authorList>
            <person name="Wang C.M."/>
            <person name="Zheng Y."/>
            <person name="Sakai Y."/>
            <person name="Toyoda A."/>
            <person name="Minakuchi Y."/>
            <person name="Abe K."/>
            <person name="Yokota A."/>
            <person name="Yabe S."/>
        </authorList>
    </citation>
    <scope>NUCLEOTIDE SEQUENCE [LARGE SCALE GENOMIC DNA]</scope>
    <source>
        <strain evidence="3">Uno16</strain>
    </source>
</reference>
<evidence type="ECO:0000313" key="2">
    <source>
        <dbReference type="EMBL" id="GCE25930.1"/>
    </source>
</evidence>
<dbReference type="PANTHER" id="PTHR11106:SF27">
    <property type="entry name" value="MACRO DOMAIN-CONTAINING PROTEIN"/>
    <property type="match status" value="1"/>
</dbReference>
<dbReference type="Pfam" id="PF01661">
    <property type="entry name" value="Macro"/>
    <property type="match status" value="1"/>
</dbReference>
<dbReference type="Proteomes" id="UP000287171">
    <property type="component" value="Unassembled WGS sequence"/>
</dbReference>
<dbReference type="AlphaFoldDB" id="A0A402B3K2"/>
<keyword evidence="3" id="KW-1185">Reference proteome</keyword>
<evidence type="ECO:0000313" key="3">
    <source>
        <dbReference type="Proteomes" id="UP000287171"/>
    </source>
</evidence>
<dbReference type="Gene3D" id="3.40.220.10">
    <property type="entry name" value="Leucine Aminopeptidase, subunit E, domain 1"/>
    <property type="match status" value="1"/>
</dbReference>
<dbReference type="SUPFAM" id="SSF52949">
    <property type="entry name" value="Macro domain-like"/>
    <property type="match status" value="1"/>
</dbReference>
<feature type="domain" description="Macro" evidence="1">
    <location>
        <begin position="1"/>
        <end position="177"/>
    </location>
</feature>
<gene>
    <name evidence="2" type="ORF">KDA_14140</name>
</gene>
<protein>
    <submittedName>
        <fullName evidence="2">O-acetyl-ADP-ribose deacetylase</fullName>
    </submittedName>
</protein>
<name>A0A402B3K2_9CHLR</name>
<proteinExistence type="predicted"/>
<dbReference type="NCBIfam" id="NF001664">
    <property type="entry name" value="PRK00431.1-6"/>
    <property type="match status" value="1"/>
</dbReference>
<dbReference type="SMART" id="SM00506">
    <property type="entry name" value="A1pp"/>
    <property type="match status" value="1"/>
</dbReference>
<dbReference type="PANTHER" id="PTHR11106">
    <property type="entry name" value="GANGLIOSIDE INDUCED DIFFERENTIATION ASSOCIATED PROTEIN 2-RELATED"/>
    <property type="match status" value="1"/>
</dbReference>
<dbReference type="PROSITE" id="PS51154">
    <property type="entry name" value="MACRO"/>
    <property type="match status" value="1"/>
</dbReference>
<organism evidence="2 3">
    <name type="scientific">Dictyobacter alpinus</name>
    <dbReference type="NCBI Taxonomy" id="2014873"/>
    <lineage>
        <taxon>Bacteria</taxon>
        <taxon>Bacillati</taxon>
        <taxon>Chloroflexota</taxon>
        <taxon>Ktedonobacteria</taxon>
        <taxon>Ktedonobacterales</taxon>
        <taxon>Dictyobacteraceae</taxon>
        <taxon>Dictyobacter</taxon>
    </lineage>
</organism>
<dbReference type="InterPro" id="IPR002589">
    <property type="entry name" value="Macro_dom"/>
</dbReference>
<dbReference type="EMBL" id="BIFT01000001">
    <property type="protein sequence ID" value="GCE25930.1"/>
    <property type="molecule type" value="Genomic_DNA"/>
</dbReference>
<comment type="caution">
    <text evidence="2">The sequence shown here is derived from an EMBL/GenBank/DDBJ whole genome shotgun (WGS) entry which is preliminary data.</text>
</comment>
<accession>A0A402B3K2</accession>
<dbReference type="InterPro" id="IPR043472">
    <property type="entry name" value="Macro_dom-like"/>
</dbReference>
<sequence>MTTHIIDGVTLTLQQGNIVAVTADAIVNAANAALAGGGGVDGAIHRAGGPTIMQECRKIGGCSTGSAVATSAGNLPAHYIFHAVGPIYQGHADEPQLLRQAYQSCLDLAEQYQLESIAFPSLSTGAYGYPLHLAAPIALKTVIDHLHNTSTSLKQVIFVLFDGRTLQAYQKALQALLADHNH</sequence>